<evidence type="ECO:0000313" key="2">
    <source>
        <dbReference type="Proteomes" id="UP000030528"/>
    </source>
</evidence>
<dbReference type="Gene3D" id="3.40.50.1820">
    <property type="entry name" value="alpha/beta hydrolase"/>
    <property type="match status" value="1"/>
</dbReference>
<dbReference type="ESTHER" id="9baci-a0a0a5g438">
    <property type="family name" value="UCP033634"/>
</dbReference>
<keyword evidence="2" id="KW-1185">Reference proteome</keyword>
<dbReference type="InterPro" id="IPR029058">
    <property type="entry name" value="AB_hydrolase_fold"/>
</dbReference>
<sequence length="217" mass="25151">MNVSIHSVTSSRGELSVTYIKNNSSKICIMLSGRSYSYDRPYMYYSTMLMLEKGFDVIHVHYDYNEEEIVGMVQDTPMLVSLEVEQVMNEFIQPNRYTSITFVAKSLGTLPLVLDAERFIDQRPTSYVLLTPLLLKDQFKESLLRLTNPVYVIMGTEDRHYDKCFLDQLNRKEHMKTTVIEGANHSLEYTDFNTTRSLDLVKHTMKGIGCFIDLIEE</sequence>
<dbReference type="Proteomes" id="UP000030528">
    <property type="component" value="Unassembled WGS sequence"/>
</dbReference>
<dbReference type="RefSeq" id="WP_026801886.1">
    <property type="nucleotide sequence ID" value="NZ_AULI01000031.1"/>
</dbReference>
<proteinExistence type="predicted"/>
<dbReference type="SUPFAM" id="SSF53474">
    <property type="entry name" value="alpha/beta-Hydrolases"/>
    <property type="match status" value="1"/>
</dbReference>
<comment type="caution">
    <text evidence="1">The sequence shown here is derived from an EMBL/GenBank/DDBJ whole genome shotgun (WGS) entry which is preliminary data.</text>
</comment>
<dbReference type="STRING" id="1385510.GCA_000425205_03747"/>
<name>A0A0A5G438_9BACI</name>
<dbReference type="OrthoDB" id="1908495at2"/>
<protein>
    <recommendedName>
        <fullName evidence="3">Alpha/beta hydrolase</fullName>
    </recommendedName>
</protein>
<reference evidence="1 2" key="1">
    <citation type="submission" date="2013-08" db="EMBL/GenBank/DDBJ databases">
        <authorList>
            <person name="Huang J."/>
            <person name="Wang G."/>
        </authorList>
    </citation>
    <scope>NUCLEOTIDE SEQUENCE [LARGE SCALE GENOMIC DNA]</scope>
    <source>
        <strain evidence="1 2">JSM 076056</strain>
    </source>
</reference>
<dbReference type="AlphaFoldDB" id="A0A0A5G438"/>
<dbReference type="eggNOG" id="COG1073">
    <property type="taxonomic scope" value="Bacteria"/>
</dbReference>
<dbReference type="InterPro" id="IPR017018">
    <property type="entry name" value="UCP033634"/>
</dbReference>
<dbReference type="PIRSF" id="PIRSF033634">
    <property type="entry name" value="UCP033634"/>
    <property type="match status" value="1"/>
</dbReference>
<evidence type="ECO:0000313" key="1">
    <source>
        <dbReference type="EMBL" id="KGX87886.1"/>
    </source>
</evidence>
<organism evidence="1 2">
    <name type="scientific">Pontibacillus halophilus JSM 076056 = DSM 19796</name>
    <dbReference type="NCBI Taxonomy" id="1385510"/>
    <lineage>
        <taxon>Bacteria</taxon>
        <taxon>Bacillati</taxon>
        <taxon>Bacillota</taxon>
        <taxon>Bacilli</taxon>
        <taxon>Bacillales</taxon>
        <taxon>Bacillaceae</taxon>
        <taxon>Pontibacillus</taxon>
    </lineage>
</organism>
<gene>
    <name evidence="1" type="ORF">N781_11565</name>
</gene>
<evidence type="ECO:0008006" key="3">
    <source>
        <dbReference type="Google" id="ProtNLM"/>
    </source>
</evidence>
<accession>A0A0A5G438</accession>
<dbReference type="EMBL" id="AVPE01000029">
    <property type="protein sequence ID" value="KGX87886.1"/>
    <property type="molecule type" value="Genomic_DNA"/>
</dbReference>